<dbReference type="Proteomes" id="UP001185028">
    <property type="component" value="Unassembled WGS sequence"/>
</dbReference>
<evidence type="ECO:0000256" key="1">
    <source>
        <dbReference type="ARBA" id="ARBA00001947"/>
    </source>
</evidence>
<dbReference type="InterPro" id="IPR016193">
    <property type="entry name" value="Cytidine_deaminase-like"/>
</dbReference>
<evidence type="ECO:0000259" key="13">
    <source>
        <dbReference type="PROSITE" id="PS51747"/>
    </source>
</evidence>
<evidence type="ECO:0000256" key="6">
    <source>
        <dbReference type="ARBA" id="ARBA00022723"/>
    </source>
</evidence>
<comment type="catalytic activity">
    <reaction evidence="11 12">
        <text>cytidine + H2O + H(+) = uridine + NH4(+)</text>
        <dbReference type="Rhea" id="RHEA:16069"/>
        <dbReference type="ChEBI" id="CHEBI:15377"/>
        <dbReference type="ChEBI" id="CHEBI:15378"/>
        <dbReference type="ChEBI" id="CHEBI:16704"/>
        <dbReference type="ChEBI" id="CHEBI:17562"/>
        <dbReference type="ChEBI" id="CHEBI:28938"/>
        <dbReference type="EC" id="3.5.4.5"/>
    </reaction>
</comment>
<evidence type="ECO:0000256" key="9">
    <source>
        <dbReference type="ARBA" id="ARBA00032005"/>
    </source>
</evidence>
<evidence type="ECO:0000313" key="15">
    <source>
        <dbReference type="Proteomes" id="UP001185028"/>
    </source>
</evidence>
<dbReference type="Gene3D" id="3.40.140.10">
    <property type="entry name" value="Cytidine Deaminase, domain 2"/>
    <property type="match status" value="1"/>
</dbReference>
<evidence type="ECO:0000256" key="7">
    <source>
        <dbReference type="ARBA" id="ARBA00022801"/>
    </source>
</evidence>
<dbReference type="PANTHER" id="PTHR11644:SF2">
    <property type="entry name" value="CYTIDINE DEAMINASE"/>
    <property type="match status" value="1"/>
</dbReference>
<dbReference type="GO" id="GO:0004126">
    <property type="term" value="F:cytidine deaminase activity"/>
    <property type="evidence" value="ECO:0007669"/>
    <property type="project" value="UniProtKB-EC"/>
</dbReference>
<protein>
    <recommendedName>
        <fullName evidence="5 12">Cytidine deaminase</fullName>
        <ecNumber evidence="4 12">3.5.4.5</ecNumber>
    </recommendedName>
    <alternativeName>
        <fullName evidence="9 12">Cytidine aminohydrolase</fullName>
    </alternativeName>
</protein>
<reference evidence="14 15" key="1">
    <citation type="submission" date="2023-07" db="EMBL/GenBank/DDBJ databases">
        <title>Genomic Encyclopedia of Type Strains, Phase IV (KMG-IV): sequencing the most valuable type-strain genomes for metagenomic binning, comparative biology and taxonomic classification.</title>
        <authorList>
            <person name="Goeker M."/>
        </authorList>
    </citation>
    <scope>NUCLEOTIDE SEQUENCE [LARGE SCALE GENOMIC DNA]</scope>
    <source>
        <strain evidence="14 15">DSM 22170</strain>
    </source>
</reference>
<organism evidence="14 15">
    <name type="scientific">Paenibacillus hunanensis</name>
    <dbReference type="NCBI Taxonomy" id="539262"/>
    <lineage>
        <taxon>Bacteria</taxon>
        <taxon>Bacillati</taxon>
        <taxon>Bacillota</taxon>
        <taxon>Bacilli</taxon>
        <taxon>Bacillales</taxon>
        <taxon>Paenibacillaceae</taxon>
        <taxon>Paenibacillus</taxon>
    </lineage>
</organism>
<feature type="domain" description="CMP/dCMP-type deaminase" evidence="13">
    <location>
        <begin position="1"/>
        <end position="127"/>
    </location>
</feature>
<name>A0ABU1IYP7_9BACL</name>
<dbReference type="CDD" id="cd01283">
    <property type="entry name" value="cytidine_deaminase"/>
    <property type="match status" value="1"/>
</dbReference>
<comment type="similarity">
    <text evidence="3 12">Belongs to the cytidine and deoxycytidylate deaminase family.</text>
</comment>
<dbReference type="InterPro" id="IPR002125">
    <property type="entry name" value="CMP_dCMP_dom"/>
</dbReference>
<dbReference type="RefSeq" id="WP_188776199.1">
    <property type="nucleotide sequence ID" value="NZ_BMMB01000006.1"/>
</dbReference>
<dbReference type="InterPro" id="IPR050202">
    <property type="entry name" value="Cyt/Deoxycyt_deaminase"/>
</dbReference>
<evidence type="ECO:0000313" key="14">
    <source>
        <dbReference type="EMBL" id="MDR6244294.1"/>
    </source>
</evidence>
<keyword evidence="6 12" id="KW-0479">Metal-binding</keyword>
<evidence type="ECO:0000256" key="8">
    <source>
        <dbReference type="ARBA" id="ARBA00022833"/>
    </source>
</evidence>
<proteinExistence type="inferred from homology"/>
<dbReference type="PROSITE" id="PS51747">
    <property type="entry name" value="CYT_DCMP_DEAMINASES_2"/>
    <property type="match status" value="1"/>
</dbReference>
<comment type="catalytic activity">
    <reaction evidence="10 12">
        <text>2'-deoxycytidine + H2O + H(+) = 2'-deoxyuridine + NH4(+)</text>
        <dbReference type="Rhea" id="RHEA:13433"/>
        <dbReference type="ChEBI" id="CHEBI:15377"/>
        <dbReference type="ChEBI" id="CHEBI:15378"/>
        <dbReference type="ChEBI" id="CHEBI:15698"/>
        <dbReference type="ChEBI" id="CHEBI:16450"/>
        <dbReference type="ChEBI" id="CHEBI:28938"/>
        <dbReference type="EC" id="3.5.4.5"/>
    </reaction>
</comment>
<evidence type="ECO:0000256" key="11">
    <source>
        <dbReference type="ARBA" id="ARBA00049558"/>
    </source>
</evidence>
<comment type="function">
    <text evidence="2 12">This enzyme scavenges exogenous and endogenous cytidine and 2'-deoxycytidine for UMP synthesis.</text>
</comment>
<keyword evidence="7 12" id="KW-0378">Hydrolase</keyword>
<gene>
    <name evidence="14" type="ORF">JOC58_002187</name>
</gene>
<evidence type="ECO:0000256" key="10">
    <source>
        <dbReference type="ARBA" id="ARBA00049252"/>
    </source>
</evidence>
<dbReference type="PROSITE" id="PS00903">
    <property type="entry name" value="CYT_DCMP_DEAMINASES_1"/>
    <property type="match status" value="1"/>
</dbReference>
<comment type="cofactor">
    <cofactor evidence="1 12">
        <name>Zn(2+)</name>
        <dbReference type="ChEBI" id="CHEBI:29105"/>
    </cofactor>
</comment>
<dbReference type="InterPro" id="IPR016192">
    <property type="entry name" value="APOBEC/CMP_deaminase_Zn-bd"/>
</dbReference>
<accession>A0ABU1IYP7</accession>
<dbReference type="NCBIfam" id="TIGR01354">
    <property type="entry name" value="cyt_deam_tetra"/>
    <property type="match status" value="1"/>
</dbReference>
<keyword evidence="15" id="KW-1185">Reference proteome</keyword>
<evidence type="ECO:0000256" key="3">
    <source>
        <dbReference type="ARBA" id="ARBA00006576"/>
    </source>
</evidence>
<dbReference type="EC" id="3.5.4.5" evidence="4 12"/>
<dbReference type="InterPro" id="IPR006262">
    <property type="entry name" value="Cyt_deam_tetra"/>
</dbReference>
<dbReference type="Pfam" id="PF00383">
    <property type="entry name" value="dCMP_cyt_deam_1"/>
    <property type="match status" value="1"/>
</dbReference>
<evidence type="ECO:0000256" key="12">
    <source>
        <dbReference type="RuleBase" id="RU364006"/>
    </source>
</evidence>
<dbReference type="EMBL" id="JAVDQH010000007">
    <property type="protein sequence ID" value="MDR6244294.1"/>
    <property type="molecule type" value="Genomic_DNA"/>
</dbReference>
<sequence length="132" mass="14363">MKEQLIQAAIDARNHAYVPYSHFQVGAALLADNGNIYGGANIENASYGLTNCAERTAIFKAASEGVRRIEAIAIVADTEGPVSPCGACRQVIAEFSDENTRIYLTNLKGEVSEWSMSEILPGYFQAKDMEKD</sequence>
<dbReference type="NCBIfam" id="NF004064">
    <property type="entry name" value="PRK05578.1"/>
    <property type="match status" value="1"/>
</dbReference>
<evidence type="ECO:0000256" key="2">
    <source>
        <dbReference type="ARBA" id="ARBA00003949"/>
    </source>
</evidence>
<evidence type="ECO:0000256" key="4">
    <source>
        <dbReference type="ARBA" id="ARBA00012783"/>
    </source>
</evidence>
<comment type="caution">
    <text evidence="14">The sequence shown here is derived from an EMBL/GenBank/DDBJ whole genome shotgun (WGS) entry which is preliminary data.</text>
</comment>
<keyword evidence="8 12" id="KW-0862">Zinc</keyword>
<evidence type="ECO:0000256" key="5">
    <source>
        <dbReference type="ARBA" id="ARBA00018266"/>
    </source>
</evidence>
<dbReference type="PANTHER" id="PTHR11644">
    <property type="entry name" value="CYTIDINE DEAMINASE"/>
    <property type="match status" value="1"/>
</dbReference>
<dbReference type="SUPFAM" id="SSF53927">
    <property type="entry name" value="Cytidine deaminase-like"/>
    <property type="match status" value="1"/>
</dbReference>